<dbReference type="EMBL" id="VICG01000003">
    <property type="protein sequence ID" value="KAA8574046.1"/>
    <property type="molecule type" value="Genomic_DNA"/>
</dbReference>
<accession>A0A5M9K1N7</accession>
<dbReference type="Gene3D" id="3.40.50.300">
    <property type="entry name" value="P-loop containing nucleotide triphosphate hydrolases"/>
    <property type="match status" value="1"/>
</dbReference>
<feature type="domain" description="ORC1/DEAH AAA+ ATPase" evidence="2">
    <location>
        <begin position="438"/>
        <end position="553"/>
    </location>
</feature>
<dbReference type="SUPFAM" id="SSF52540">
    <property type="entry name" value="P-loop containing nucleoside triphosphate hydrolases"/>
    <property type="match status" value="1"/>
</dbReference>
<dbReference type="Proteomes" id="UP000322873">
    <property type="component" value="Unassembled WGS sequence"/>
</dbReference>
<keyword evidence="4" id="KW-1185">Reference proteome</keyword>
<protein>
    <recommendedName>
        <fullName evidence="2">ORC1/DEAH AAA+ ATPase domain-containing protein</fullName>
    </recommendedName>
</protein>
<dbReference type="InterPro" id="IPR027417">
    <property type="entry name" value="P-loop_NTPase"/>
</dbReference>
<feature type="compositionally biased region" description="Acidic residues" evidence="1">
    <location>
        <begin position="1208"/>
        <end position="1221"/>
    </location>
</feature>
<dbReference type="Pfam" id="PF13401">
    <property type="entry name" value="AAA_22"/>
    <property type="match status" value="1"/>
</dbReference>
<feature type="compositionally biased region" description="Basic and acidic residues" evidence="1">
    <location>
        <begin position="1190"/>
        <end position="1207"/>
    </location>
</feature>
<evidence type="ECO:0000313" key="4">
    <source>
        <dbReference type="Proteomes" id="UP000322873"/>
    </source>
</evidence>
<evidence type="ECO:0000313" key="3">
    <source>
        <dbReference type="EMBL" id="KAA8574046.1"/>
    </source>
</evidence>
<dbReference type="AlphaFoldDB" id="A0A5M9K1N7"/>
<evidence type="ECO:0000256" key="1">
    <source>
        <dbReference type="SAM" id="MobiDB-lite"/>
    </source>
</evidence>
<comment type="caution">
    <text evidence="3">The sequence shown here is derived from an EMBL/GenBank/DDBJ whole genome shotgun (WGS) entry which is preliminary data.</text>
</comment>
<evidence type="ECO:0000259" key="2">
    <source>
        <dbReference type="Pfam" id="PF13401"/>
    </source>
</evidence>
<feature type="region of interest" description="Disordered" evidence="1">
    <location>
        <begin position="776"/>
        <end position="795"/>
    </location>
</feature>
<organism evidence="3 4">
    <name type="scientific">Monilinia fructicola</name>
    <name type="common">Brown rot fungus</name>
    <name type="synonym">Ciboria fructicola</name>
    <dbReference type="NCBI Taxonomy" id="38448"/>
    <lineage>
        <taxon>Eukaryota</taxon>
        <taxon>Fungi</taxon>
        <taxon>Dikarya</taxon>
        <taxon>Ascomycota</taxon>
        <taxon>Pezizomycotina</taxon>
        <taxon>Leotiomycetes</taxon>
        <taxon>Helotiales</taxon>
        <taxon>Sclerotiniaceae</taxon>
        <taxon>Monilinia</taxon>
    </lineage>
</organism>
<gene>
    <name evidence="3" type="ORF">EYC84_005578</name>
</gene>
<feature type="region of interest" description="Disordered" evidence="1">
    <location>
        <begin position="1190"/>
        <end position="1221"/>
    </location>
</feature>
<dbReference type="InterPro" id="IPR049945">
    <property type="entry name" value="AAA_22"/>
</dbReference>
<proteinExistence type="predicted"/>
<sequence length="1221" mass="135487">MIIIDITRKGESNERFHHFEIIVSTTAAPPPSSQQSISLSIEPVQFLSTGPLGIYKSLGVESDWLNAHVRDMLNALKSCTILPATCNETVIIRVLEEKSWDSDGSEDSFPVIRVLWELLERLDLWEPSVQPLSVNVVRTIAAGAIDQPSGDDVNDDCNRTINSANHYSDDDEGRSPKILVLACRAPNSTTTTTLTRPVSDTILAATSELKRNTVTTAESGSGNITFVRPGSYRALKAKLEAHPRGYFTTIHLDMEVVHKCPPKSQPKIYFQFISGSKNESQVIQTELKTASKIGALFALHGVYRVVIVPCPLARSATEAAAATLIKAGMRAVVTLAYPATEKSVELFTSRLYIAHFQQDLDLEEAARVARRGLVQEKANGGGADNTEDTIPVGDFYTACVRRPEVHEWSYHNRQVTYPYGRENDILHIESTILLGDRLPLLLYGPPGTGKTALLSHLHLWWKASGMIDDSAHIHLATTGPFDKDNILHHIQRQLNPDKTVEDTSLDSLHEYLKMHKCLVVLDDLESATFNYQHRPFLNLCSTLSKAGALVVLLSRKREKWLGRATKMYRLAGLPTPPATQMIIDSVRSSHIIDANLSTPLSSRTMPQTEEDKDFLAGIVEMIDGSPLAIKHLIRHSLCRNTAPKSVYLLLLGISLKPSVNLTTPPSILDSAVDTEPLRSVTQLREIFQALLPTKLGEGLLPALLAPFIGLIPYKDLIKVVYIWSTIIRRKLGEDASVRRVRVHLDSPEFLGDGPEPVQDKTLAIKALLDVAETVASRQSSNLDPENDKKQGPSDGIPSASFASAVVFWEDVEFPEQPPALSKSINAMIDRIKDTLVEAGMLEELPTIPSLPTSNDRGLLQVNPLVPLFLRQDENYVNDVFSVTSTVREAFVLYYCYRGKRWPWTYWTTPQYGWSKVGAEIELEFDNFASACVTGFSVVNLDTIKLLALLRIAAALDRGTGESKFYYRKKVVIYIWTLALARIHMTLTKLEAAGLDRRTEQYPFLIMALYFSSKIWEYNDLNNNSEAATAYRRMIAKYAILASTRFPEEKTPEAQRASSQSSQTLRNLAEMAADLSGNIRYISNDIENEIFDRILNPFEASDLPSSSQGTPISLEIDLVAMLSVSAEFGLSTKLTEDARAAAQKGDWATAEESLGRALALELNAEENDCANRARIVSLQALAADGQEQCEKAQQLREEQARLEQLAKSDDDDDDDDDDDPNC</sequence>
<reference evidence="3 4" key="1">
    <citation type="submission" date="2019-06" db="EMBL/GenBank/DDBJ databases">
        <title>Genome Sequence of the Brown Rot Fungal Pathogen Monilinia fructicola.</title>
        <authorList>
            <person name="De Miccolis Angelini R.M."/>
            <person name="Landi L."/>
            <person name="Abate D."/>
            <person name="Pollastro S."/>
            <person name="Romanazzi G."/>
            <person name="Faretra F."/>
        </authorList>
    </citation>
    <scope>NUCLEOTIDE SEQUENCE [LARGE SCALE GENOMIC DNA]</scope>
    <source>
        <strain evidence="3 4">Mfrc123</strain>
    </source>
</reference>
<dbReference type="VEuPathDB" id="FungiDB:MFRU_001g01330"/>
<name>A0A5M9K1N7_MONFR</name>
<dbReference type="GO" id="GO:0016887">
    <property type="term" value="F:ATP hydrolysis activity"/>
    <property type="evidence" value="ECO:0007669"/>
    <property type="project" value="InterPro"/>
</dbReference>